<gene>
    <name evidence="5" type="ORF">ACFYTH_15750</name>
</gene>
<dbReference type="PROSITE" id="PS00061">
    <property type="entry name" value="ADH_SHORT"/>
    <property type="match status" value="1"/>
</dbReference>
<dbReference type="Pfam" id="PF00106">
    <property type="entry name" value="adh_short"/>
    <property type="match status" value="1"/>
</dbReference>
<organism evidence="5 6">
    <name type="scientific">Nocardia africana</name>
    <dbReference type="NCBI Taxonomy" id="134964"/>
    <lineage>
        <taxon>Bacteria</taxon>
        <taxon>Bacillati</taxon>
        <taxon>Actinomycetota</taxon>
        <taxon>Actinomycetes</taxon>
        <taxon>Mycobacteriales</taxon>
        <taxon>Nocardiaceae</taxon>
        <taxon>Nocardia</taxon>
    </lineage>
</organism>
<accession>A0ABW6NKI1</accession>
<dbReference type="CDD" id="cd05233">
    <property type="entry name" value="SDR_c"/>
    <property type="match status" value="1"/>
</dbReference>
<evidence type="ECO:0000256" key="4">
    <source>
        <dbReference type="RuleBase" id="RU000363"/>
    </source>
</evidence>
<name>A0ABW6NKI1_9NOCA</name>
<keyword evidence="2" id="KW-0560">Oxidoreductase</keyword>
<evidence type="ECO:0000313" key="6">
    <source>
        <dbReference type="Proteomes" id="UP001601521"/>
    </source>
</evidence>
<dbReference type="PANTHER" id="PTHR24321">
    <property type="entry name" value="DEHYDROGENASES, SHORT CHAIN"/>
    <property type="match status" value="1"/>
</dbReference>
<dbReference type="NCBIfam" id="NF009467">
    <property type="entry name" value="PRK12826.1-3"/>
    <property type="match status" value="1"/>
</dbReference>
<dbReference type="NCBIfam" id="TIGR03971">
    <property type="entry name" value="SDR_subfam_1"/>
    <property type="match status" value="1"/>
</dbReference>
<comment type="caution">
    <text evidence="5">The sequence shown here is derived from an EMBL/GenBank/DDBJ whole genome shotgun (WGS) entry which is preliminary data.</text>
</comment>
<dbReference type="SUPFAM" id="SSF51735">
    <property type="entry name" value="NAD(P)-binding Rossmann-fold domains"/>
    <property type="match status" value="1"/>
</dbReference>
<evidence type="ECO:0000256" key="1">
    <source>
        <dbReference type="ARBA" id="ARBA00006484"/>
    </source>
</evidence>
<dbReference type="InterPro" id="IPR020904">
    <property type="entry name" value="Sc_DH/Rdtase_CS"/>
</dbReference>
<dbReference type="PANTHER" id="PTHR24321:SF8">
    <property type="entry name" value="ESTRADIOL 17-BETA-DEHYDROGENASE 8-RELATED"/>
    <property type="match status" value="1"/>
</dbReference>
<reference evidence="5 6" key="1">
    <citation type="submission" date="2024-10" db="EMBL/GenBank/DDBJ databases">
        <title>The Natural Products Discovery Center: Release of the First 8490 Sequenced Strains for Exploring Actinobacteria Biosynthetic Diversity.</title>
        <authorList>
            <person name="Kalkreuter E."/>
            <person name="Kautsar S.A."/>
            <person name="Yang D."/>
            <person name="Bader C.D."/>
            <person name="Teijaro C.N."/>
            <person name="Fluegel L."/>
            <person name="Davis C.M."/>
            <person name="Simpson J.R."/>
            <person name="Lauterbach L."/>
            <person name="Steele A.D."/>
            <person name="Gui C."/>
            <person name="Meng S."/>
            <person name="Li G."/>
            <person name="Viehrig K."/>
            <person name="Ye F."/>
            <person name="Su P."/>
            <person name="Kiefer A.F."/>
            <person name="Nichols A."/>
            <person name="Cepeda A.J."/>
            <person name="Yan W."/>
            <person name="Fan B."/>
            <person name="Jiang Y."/>
            <person name="Adhikari A."/>
            <person name="Zheng C.-J."/>
            <person name="Schuster L."/>
            <person name="Cowan T.M."/>
            <person name="Smanski M.J."/>
            <person name="Chevrette M.G."/>
            <person name="De Carvalho L.P.S."/>
            <person name="Shen B."/>
        </authorList>
    </citation>
    <scope>NUCLEOTIDE SEQUENCE [LARGE SCALE GENOMIC DNA]</scope>
    <source>
        <strain evidence="5 6">NPDC004550</strain>
    </source>
</reference>
<sequence>MGLLDGKVALVTGAARGQGRAHAVTCAREGADVIAVDLAGQLSTVPYPMGTADELAETAELVEKCGRRALTVEADVRDQAALDRAVAQGVNTFGKIDILIANAGIWTRKPFWELTDDDWEQMIGVNLSGVWRSAKAVTPHMIERGTGSIVIISSANGLEPGLNYAHYVAAKHGVIGLMKNIALELAPHGIRCNAICPGVIDTPMIDNQSAYDLFAGGPGGNRAHLDEGAYHFNALGKTAALDPQVIADTALYLNSGLASVVTGAVIPVDAGHGLLTGFNPAPVKS</sequence>
<protein>
    <submittedName>
        <fullName evidence="5">Mycofactocin-coupled SDR family oxidoreductase</fullName>
    </submittedName>
</protein>
<keyword evidence="6" id="KW-1185">Reference proteome</keyword>
<dbReference type="EMBL" id="JBIALX010000005">
    <property type="protein sequence ID" value="MFF0454816.1"/>
    <property type="molecule type" value="Genomic_DNA"/>
</dbReference>
<evidence type="ECO:0000256" key="3">
    <source>
        <dbReference type="ARBA" id="ARBA00023027"/>
    </source>
</evidence>
<dbReference type="InterPro" id="IPR023985">
    <property type="entry name" value="SDR_subfam_1"/>
</dbReference>
<dbReference type="Gene3D" id="3.40.50.720">
    <property type="entry name" value="NAD(P)-binding Rossmann-like Domain"/>
    <property type="match status" value="1"/>
</dbReference>
<comment type="similarity">
    <text evidence="1 4">Belongs to the short-chain dehydrogenases/reductases (SDR) family.</text>
</comment>
<evidence type="ECO:0000256" key="2">
    <source>
        <dbReference type="ARBA" id="ARBA00023002"/>
    </source>
</evidence>
<keyword evidence="3" id="KW-0520">NAD</keyword>
<dbReference type="Proteomes" id="UP001601521">
    <property type="component" value="Unassembled WGS sequence"/>
</dbReference>
<dbReference type="PRINTS" id="PR00080">
    <property type="entry name" value="SDRFAMILY"/>
</dbReference>
<evidence type="ECO:0000313" key="5">
    <source>
        <dbReference type="EMBL" id="MFF0454816.1"/>
    </source>
</evidence>
<dbReference type="PRINTS" id="PR00081">
    <property type="entry name" value="GDHRDH"/>
</dbReference>
<dbReference type="RefSeq" id="WP_195050178.1">
    <property type="nucleotide sequence ID" value="NZ_JBIALX010000005.1"/>
</dbReference>
<dbReference type="InterPro" id="IPR002347">
    <property type="entry name" value="SDR_fam"/>
</dbReference>
<proteinExistence type="inferred from homology"/>
<dbReference type="InterPro" id="IPR036291">
    <property type="entry name" value="NAD(P)-bd_dom_sf"/>
</dbReference>